<dbReference type="AlphaFoldDB" id="A0A3N0WTR3"/>
<feature type="domain" description="HTH cro/C1-type" evidence="1">
    <location>
        <begin position="69"/>
        <end position="114"/>
    </location>
</feature>
<protein>
    <submittedName>
        <fullName evidence="2">Helix-turn-helix domain-containing protein</fullName>
    </submittedName>
</protein>
<evidence type="ECO:0000313" key="3">
    <source>
        <dbReference type="Proteomes" id="UP000270224"/>
    </source>
</evidence>
<dbReference type="CDD" id="cd00093">
    <property type="entry name" value="HTH_XRE"/>
    <property type="match status" value="1"/>
</dbReference>
<accession>A0A3N0WTR3</accession>
<dbReference type="SUPFAM" id="SSF47413">
    <property type="entry name" value="lambda repressor-like DNA-binding domains"/>
    <property type="match status" value="1"/>
</dbReference>
<proteinExistence type="predicted"/>
<dbReference type="SMART" id="SM00530">
    <property type="entry name" value="HTH_XRE"/>
    <property type="match status" value="1"/>
</dbReference>
<dbReference type="Pfam" id="PF01381">
    <property type="entry name" value="HTH_3"/>
    <property type="match status" value="1"/>
</dbReference>
<dbReference type="EMBL" id="RJUG01000004">
    <property type="protein sequence ID" value="ROI08478.1"/>
    <property type="molecule type" value="Genomic_DNA"/>
</dbReference>
<dbReference type="OrthoDB" id="9796786at2"/>
<name>A0A3N0WTR3_9FLAO</name>
<dbReference type="InterPro" id="IPR001387">
    <property type="entry name" value="Cro/C1-type_HTH"/>
</dbReference>
<dbReference type="RefSeq" id="WP_123266766.1">
    <property type="nucleotide sequence ID" value="NZ_RJUG01000004.1"/>
</dbReference>
<reference evidence="3" key="1">
    <citation type="submission" date="2018-11" db="EMBL/GenBank/DDBJ databases">
        <title>Proposal to divide the Flavobacteriaceae and reorganize its genera based on Amino Acid Identity values calculated from whole genome sequences.</title>
        <authorList>
            <person name="Nicholson A.C."/>
            <person name="Gulvik C.A."/>
            <person name="Whitney A.M."/>
            <person name="Humrighouse B.W."/>
            <person name="Bell M."/>
            <person name="Holmens B."/>
            <person name="Steigerwalt A."/>
            <person name="Villarma A."/>
            <person name="Sheth M."/>
            <person name="Batra D."/>
            <person name="Pryor J."/>
            <person name="Bernardet J.-F."/>
            <person name="Hugo C."/>
            <person name="Kampfer P."/>
            <person name="Newman J."/>
            <person name="Mcquiston J.R."/>
        </authorList>
    </citation>
    <scope>NUCLEOTIDE SEQUENCE [LARGE SCALE GENOMIC DNA]</scope>
    <source>
        <strain evidence="3">H3056</strain>
    </source>
</reference>
<dbReference type="InterPro" id="IPR010982">
    <property type="entry name" value="Lambda_DNA-bd_dom_sf"/>
</dbReference>
<organism evidence="2 3">
    <name type="scientific">Kaistella daneshvariae</name>
    <dbReference type="NCBI Taxonomy" id="2487074"/>
    <lineage>
        <taxon>Bacteria</taxon>
        <taxon>Pseudomonadati</taxon>
        <taxon>Bacteroidota</taxon>
        <taxon>Flavobacteriia</taxon>
        <taxon>Flavobacteriales</taxon>
        <taxon>Weeksellaceae</taxon>
        <taxon>Chryseobacterium group</taxon>
        <taxon>Kaistella</taxon>
    </lineage>
</organism>
<dbReference type="PROSITE" id="PS50943">
    <property type="entry name" value="HTH_CROC1"/>
    <property type="match status" value="1"/>
</dbReference>
<sequence>MTSKQYKAACKRIEELLLEMGNDTSPENDRFIELDFLSDAVADYEEQNFPVQTPTLQEVLKLRMYEMELSQLKLSEILNVSPSRISEFLNGKSEPTLKVAREISRKLKIDAAVVLGV</sequence>
<dbReference type="Gene3D" id="1.10.260.40">
    <property type="entry name" value="lambda repressor-like DNA-binding domains"/>
    <property type="match status" value="1"/>
</dbReference>
<dbReference type="Proteomes" id="UP000270224">
    <property type="component" value="Unassembled WGS sequence"/>
</dbReference>
<evidence type="ECO:0000313" key="2">
    <source>
        <dbReference type="EMBL" id="ROI08478.1"/>
    </source>
</evidence>
<evidence type="ECO:0000259" key="1">
    <source>
        <dbReference type="PROSITE" id="PS50943"/>
    </source>
</evidence>
<comment type="caution">
    <text evidence="2">The sequence shown here is derived from an EMBL/GenBank/DDBJ whole genome shotgun (WGS) entry which is preliminary data.</text>
</comment>
<dbReference type="GO" id="GO:0003677">
    <property type="term" value="F:DNA binding"/>
    <property type="evidence" value="ECO:0007669"/>
    <property type="project" value="InterPro"/>
</dbReference>
<gene>
    <name evidence="2" type="ORF">EGI11_11450</name>
</gene>